<dbReference type="EMBL" id="JANRMS010000086">
    <property type="protein sequence ID" value="KAJ3547213.1"/>
    <property type="molecule type" value="Genomic_DNA"/>
</dbReference>
<proteinExistence type="predicted"/>
<gene>
    <name evidence="1" type="ORF">NM208_g1618</name>
</gene>
<name>A0ACC1SV78_9HYPO</name>
<comment type="caution">
    <text evidence="1">The sequence shown here is derived from an EMBL/GenBank/DDBJ whole genome shotgun (WGS) entry which is preliminary data.</text>
</comment>
<organism evidence="1 2">
    <name type="scientific">Fusarium decemcellulare</name>
    <dbReference type="NCBI Taxonomy" id="57161"/>
    <lineage>
        <taxon>Eukaryota</taxon>
        <taxon>Fungi</taxon>
        <taxon>Dikarya</taxon>
        <taxon>Ascomycota</taxon>
        <taxon>Pezizomycotina</taxon>
        <taxon>Sordariomycetes</taxon>
        <taxon>Hypocreomycetidae</taxon>
        <taxon>Hypocreales</taxon>
        <taxon>Nectriaceae</taxon>
        <taxon>Fusarium</taxon>
        <taxon>Fusarium decemcellulare species complex</taxon>
    </lineage>
</organism>
<keyword evidence="2" id="KW-1185">Reference proteome</keyword>
<reference evidence="1" key="1">
    <citation type="submission" date="2022-08" db="EMBL/GenBank/DDBJ databases">
        <title>Genome Sequence of Fusarium decemcellulare.</title>
        <authorList>
            <person name="Buettner E."/>
        </authorList>
    </citation>
    <scope>NUCLEOTIDE SEQUENCE</scope>
    <source>
        <strain evidence="1">Babe19</strain>
    </source>
</reference>
<protein>
    <submittedName>
        <fullName evidence="1">Uncharacterized protein</fullName>
    </submittedName>
</protein>
<evidence type="ECO:0000313" key="1">
    <source>
        <dbReference type="EMBL" id="KAJ3547213.1"/>
    </source>
</evidence>
<dbReference type="Proteomes" id="UP001148629">
    <property type="component" value="Unassembled WGS sequence"/>
</dbReference>
<accession>A0ACC1SV78</accession>
<sequence length="152" mass="16313">MSTNGTPYFLPRSMAQGRANYPHARTVPAIGSTVYVSGTSSRRGDGTYEGVTENADGTFTCDIGTQTAAVLRNIGTTIEGATNSKASLDNIVDATVFLTDMAGCYKGMNQEWNKVWPDRATAPARTTIEVSALPDPRLLVEIKCTVFVRDEA</sequence>
<evidence type="ECO:0000313" key="2">
    <source>
        <dbReference type="Proteomes" id="UP001148629"/>
    </source>
</evidence>